<organism evidence="3 4">
    <name type="scientific">Hibiscus trionum</name>
    <name type="common">Flower of an hour</name>
    <dbReference type="NCBI Taxonomy" id="183268"/>
    <lineage>
        <taxon>Eukaryota</taxon>
        <taxon>Viridiplantae</taxon>
        <taxon>Streptophyta</taxon>
        <taxon>Embryophyta</taxon>
        <taxon>Tracheophyta</taxon>
        <taxon>Spermatophyta</taxon>
        <taxon>Magnoliopsida</taxon>
        <taxon>eudicotyledons</taxon>
        <taxon>Gunneridae</taxon>
        <taxon>Pentapetalae</taxon>
        <taxon>rosids</taxon>
        <taxon>malvids</taxon>
        <taxon>Malvales</taxon>
        <taxon>Malvaceae</taxon>
        <taxon>Malvoideae</taxon>
        <taxon>Hibiscus</taxon>
    </lineage>
</organism>
<reference evidence="3" key="1">
    <citation type="submission" date="2023-05" db="EMBL/GenBank/DDBJ databases">
        <title>Genome and transcriptome analyses reveal genes involved in the formation of fine ridges on petal epidermal cells in Hibiscus trionum.</title>
        <authorList>
            <person name="Koshimizu S."/>
            <person name="Masuda S."/>
            <person name="Ishii T."/>
            <person name="Shirasu K."/>
            <person name="Hoshino A."/>
            <person name="Arita M."/>
        </authorList>
    </citation>
    <scope>NUCLEOTIDE SEQUENCE</scope>
    <source>
        <strain evidence="3">Hamamatsu line</strain>
    </source>
</reference>
<feature type="region of interest" description="Disordered" evidence="1">
    <location>
        <begin position="61"/>
        <end position="80"/>
    </location>
</feature>
<dbReference type="EMBL" id="BSYR01000035">
    <property type="protein sequence ID" value="GMJ00425.1"/>
    <property type="molecule type" value="Genomic_DNA"/>
</dbReference>
<evidence type="ECO:0000256" key="1">
    <source>
        <dbReference type="SAM" id="MobiDB-lite"/>
    </source>
</evidence>
<accession>A0A9W7IPQ5</accession>
<dbReference type="AlphaFoldDB" id="A0A9W7IPQ5"/>
<dbReference type="Proteomes" id="UP001165190">
    <property type="component" value="Unassembled WGS sequence"/>
</dbReference>
<keyword evidence="4" id="KW-1185">Reference proteome</keyword>
<comment type="caution">
    <text evidence="3">The sequence shown here is derived from an EMBL/GenBank/DDBJ whole genome shotgun (WGS) entry which is preliminary data.</text>
</comment>
<sequence>MVNHSESIKLLQDTSTLHAQSLASLQSHADDQKQWNERTDRTLQEMAKQLLAISGQLGISAGSSGSGEISSASTVQRGKMKLRSDTEDAFPFAPKPVQVELPLFSGADPEEWIAAAQDFFEFYGTEDHHRVTMASFRMDGIARKWFRWMQRQRQLVGWSHLVEAIRKRFAIMEVESPEGQLSKLTQSTTVQDYLNRFEELALQTTNLSDEFLTQCFISGLRPDIKNEVLSHRSSSMVEVAALARFQEACFHEKRLANRAPGSRLPPLLSTPQ</sequence>
<evidence type="ECO:0000259" key="2">
    <source>
        <dbReference type="Pfam" id="PF03732"/>
    </source>
</evidence>
<feature type="domain" description="Retrotransposon gag" evidence="2">
    <location>
        <begin position="133"/>
        <end position="222"/>
    </location>
</feature>
<gene>
    <name evidence="3" type="ORF">HRI_003711700</name>
</gene>
<feature type="compositionally biased region" description="Low complexity" evidence="1">
    <location>
        <begin position="61"/>
        <end position="73"/>
    </location>
</feature>
<dbReference type="PANTHER" id="PTHR33223:SF6">
    <property type="entry name" value="CCHC-TYPE DOMAIN-CONTAINING PROTEIN"/>
    <property type="match status" value="1"/>
</dbReference>
<dbReference type="PANTHER" id="PTHR33223">
    <property type="entry name" value="CCHC-TYPE DOMAIN-CONTAINING PROTEIN"/>
    <property type="match status" value="1"/>
</dbReference>
<dbReference type="InterPro" id="IPR005162">
    <property type="entry name" value="Retrotrans_gag_dom"/>
</dbReference>
<evidence type="ECO:0000313" key="4">
    <source>
        <dbReference type="Proteomes" id="UP001165190"/>
    </source>
</evidence>
<dbReference type="OrthoDB" id="913103at2759"/>
<protein>
    <recommendedName>
        <fullName evidence="2">Retrotransposon gag domain-containing protein</fullName>
    </recommendedName>
</protein>
<name>A0A9W7IPQ5_HIBTR</name>
<dbReference type="Pfam" id="PF03732">
    <property type="entry name" value="Retrotrans_gag"/>
    <property type="match status" value="1"/>
</dbReference>
<proteinExistence type="predicted"/>
<evidence type="ECO:0000313" key="3">
    <source>
        <dbReference type="EMBL" id="GMJ00425.1"/>
    </source>
</evidence>